<dbReference type="PANTHER" id="PTHR34353">
    <property type="entry name" value="CRISPR-ASSOCIATED ENDONUCLEASE CAS1 1"/>
    <property type="match status" value="1"/>
</dbReference>
<feature type="binding site" evidence="10">
    <location>
        <position position="205"/>
    </location>
    <ligand>
        <name>Mn(2+)</name>
        <dbReference type="ChEBI" id="CHEBI:29035"/>
    </ligand>
</feature>
<dbReference type="HAMAP" id="MF_01470">
    <property type="entry name" value="Cas1"/>
    <property type="match status" value="1"/>
</dbReference>
<keyword evidence="7 10" id="KW-0238">DNA-binding</keyword>
<dbReference type="GO" id="GO:0043571">
    <property type="term" value="P:maintenance of CRISPR repeat elements"/>
    <property type="evidence" value="ECO:0007669"/>
    <property type="project" value="UniProtKB-UniRule"/>
</dbReference>
<evidence type="ECO:0000256" key="1">
    <source>
        <dbReference type="ARBA" id="ARBA00022722"/>
    </source>
</evidence>
<dbReference type="Gene3D" id="1.20.120.920">
    <property type="entry name" value="CRISPR-associated endonuclease Cas1, C-terminal domain"/>
    <property type="match status" value="1"/>
</dbReference>
<proteinExistence type="inferred from homology"/>
<comment type="similarity">
    <text evidence="10">Belongs to the CRISPR-associated endonuclease Cas1 family.</text>
</comment>
<evidence type="ECO:0000256" key="10">
    <source>
        <dbReference type="HAMAP-Rule" id="MF_01470"/>
    </source>
</evidence>
<dbReference type="InterPro" id="IPR019855">
    <property type="entry name" value="CRISPR-assoc_Cas1_NMENI"/>
</dbReference>
<feature type="binding site" evidence="10">
    <location>
        <position position="220"/>
    </location>
    <ligand>
        <name>Mn(2+)</name>
        <dbReference type="ChEBI" id="CHEBI:29035"/>
    </ligand>
</feature>
<dbReference type="Pfam" id="PF01867">
    <property type="entry name" value="Cas_Cas1"/>
    <property type="match status" value="1"/>
</dbReference>
<evidence type="ECO:0000313" key="12">
    <source>
        <dbReference type="Proteomes" id="UP000284868"/>
    </source>
</evidence>
<comment type="subunit">
    <text evidence="9 10">Homodimer, forms a heterotetramer with a Cas2 homodimer.</text>
</comment>
<dbReference type="EMBL" id="QRPK01000012">
    <property type="protein sequence ID" value="RHM13331.1"/>
    <property type="molecule type" value="Genomic_DNA"/>
</dbReference>
<evidence type="ECO:0000256" key="2">
    <source>
        <dbReference type="ARBA" id="ARBA00022723"/>
    </source>
</evidence>
<dbReference type="GO" id="GO:0016787">
    <property type="term" value="F:hydrolase activity"/>
    <property type="evidence" value="ECO:0007669"/>
    <property type="project" value="UniProtKB-KW"/>
</dbReference>
<keyword evidence="5 10" id="KW-0460">Magnesium</keyword>
<keyword evidence="2 10" id="KW-0479">Metal-binding</keyword>
<evidence type="ECO:0000256" key="8">
    <source>
        <dbReference type="ARBA" id="ARBA00023211"/>
    </source>
</evidence>
<keyword evidence="4 10" id="KW-0378">Hydrolase</keyword>
<sequence length="300" mass="34774">MGFRVLYIENQYHLQLYLDNLKVETPQGDIQFSISDIQILVIDHYRSTLTVPLVNKLTENNVCVIICGIDHLPKSYILPMNGHFAQSGNIMKQITWSNEIKQILHQQIVKAKIFNQIEILKTNQCKYEVIKKLYEFYDTVDLGDATNREGLAAKMYFREMFGNDFIRFEDDVINAGLNYGYSIFRSLISSIIVGKGYLPNLGIFHKGKTNMFNLSDDIIEVFRPIVDKYVYDNLKEELLFKSKHREELIQLTVKKIEIDGKLQTVPNAVNEYVESILKVIETGKITDFKFPSPHVVDYDL</sequence>
<dbReference type="PANTHER" id="PTHR34353:SF2">
    <property type="entry name" value="CRISPR-ASSOCIATED ENDONUCLEASE CAS1 1"/>
    <property type="match status" value="1"/>
</dbReference>
<accession>A0A415PKT0</accession>
<organism evidence="11 12">
    <name type="scientific">Amedibacillus dolichus</name>
    <dbReference type="NCBI Taxonomy" id="31971"/>
    <lineage>
        <taxon>Bacteria</taxon>
        <taxon>Bacillati</taxon>
        <taxon>Bacillota</taxon>
        <taxon>Erysipelotrichia</taxon>
        <taxon>Erysipelotrichales</taxon>
        <taxon>Erysipelotrichaceae</taxon>
        <taxon>Amedibacillus</taxon>
    </lineage>
</organism>
<dbReference type="EC" id="3.1.-.-" evidence="10"/>
<evidence type="ECO:0000313" key="11">
    <source>
        <dbReference type="EMBL" id="RHM13331.1"/>
    </source>
</evidence>
<dbReference type="GO" id="GO:0004520">
    <property type="term" value="F:DNA endonuclease activity"/>
    <property type="evidence" value="ECO:0007669"/>
    <property type="project" value="InterPro"/>
</dbReference>
<keyword evidence="8 10" id="KW-0464">Manganese</keyword>
<comment type="function">
    <text evidence="10">CRISPR (clustered regularly interspaced short palindromic repeat), is an adaptive immune system that provides protection against mobile genetic elements (viruses, transposable elements and conjugative plasmids). CRISPR clusters contain spacers, sequences complementary to antecedent mobile elements, and target invading nucleic acids. CRISPR clusters are transcribed and processed into CRISPR RNA (crRNA). Acts as a dsDNA endonuclease. Involved in the integration of spacer DNA into the CRISPR cassette.</text>
</comment>
<dbReference type="RefSeq" id="WP_118365420.1">
    <property type="nucleotide sequence ID" value="NZ_CAJKGD010000001.1"/>
</dbReference>
<dbReference type="GO" id="GO:0051607">
    <property type="term" value="P:defense response to virus"/>
    <property type="evidence" value="ECO:0007669"/>
    <property type="project" value="UniProtKB-UniRule"/>
</dbReference>
<dbReference type="InterPro" id="IPR042206">
    <property type="entry name" value="CRISPR-assoc_Cas1_C"/>
</dbReference>
<dbReference type="AlphaFoldDB" id="A0A415PKT0"/>
<reference evidence="11 12" key="1">
    <citation type="submission" date="2018-08" db="EMBL/GenBank/DDBJ databases">
        <title>A genome reference for cultivated species of the human gut microbiota.</title>
        <authorList>
            <person name="Zou Y."/>
            <person name="Xue W."/>
            <person name="Luo G."/>
        </authorList>
    </citation>
    <scope>NUCLEOTIDE SEQUENCE [LARGE SCALE GENOMIC DNA]</scope>
    <source>
        <strain evidence="11 12">AF35-6BH</strain>
    </source>
</reference>
<dbReference type="GO" id="GO:0003677">
    <property type="term" value="F:DNA binding"/>
    <property type="evidence" value="ECO:0007669"/>
    <property type="project" value="UniProtKB-KW"/>
</dbReference>
<dbReference type="InterPro" id="IPR050646">
    <property type="entry name" value="Cas1"/>
</dbReference>
<evidence type="ECO:0000256" key="3">
    <source>
        <dbReference type="ARBA" id="ARBA00022759"/>
    </source>
</evidence>
<comment type="caution">
    <text evidence="11">The sequence shown here is derived from an EMBL/GenBank/DDBJ whole genome shotgun (WGS) entry which is preliminary data.</text>
</comment>
<keyword evidence="12" id="KW-1185">Reference proteome</keyword>
<feature type="binding site" evidence="10">
    <location>
        <position position="149"/>
    </location>
    <ligand>
        <name>Mn(2+)</name>
        <dbReference type="ChEBI" id="CHEBI:29035"/>
    </ligand>
</feature>
<evidence type="ECO:0000256" key="7">
    <source>
        <dbReference type="ARBA" id="ARBA00023125"/>
    </source>
</evidence>
<keyword evidence="1 10" id="KW-0540">Nuclease</keyword>
<gene>
    <name evidence="10 11" type="primary">cas1</name>
    <name evidence="11" type="ORF">DWZ83_03935</name>
</gene>
<name>A0A415PKT0_9FIRM</name>
<comment type="cofactor">
    <cofactor evidence="10">
        <name>Mg(2+)</name>
        <dbReference type="ChEBI" id="CHEBI:18420"/>
    </cofactor>
    <cofactor evidence="10">
        <name>Mn(2+)</name>
        <dbReference type="ChEBI" id="CHEBI:29035"/>
    </cofactor>
</comment>
<evidence type="ECO:0000256" key="4">
    <source>
        <dbReference type="ARBA" id="ARBA00022801"/>
    </source>
</evidence>
<dbReference type="GO" id="GO:0046872">
    <property type="term" value="F:metal ion binding"/>
    <property type="evidence" value="ECO:0007669"/>
    <property type="project" value="UniProtKB-UniRule"/>
</dbReference>
<protein>
    <recommendedName>
        <fullName evidence="10">CRISPR-associated endonuclease Cas1</fullName>
        <ecNumber evidence="10">3.1.-.-</ecNumber>
    </recommendedName>
</protein>
<dbReference type="OrthoDB" id="9803119at2"/>
<dbReference type="NCBIfam" id="TIGR03639">
    <property type="entry name" value="cas1_NMENI"/>
    <property type="match status" value="1"/>
</dbReference>
<keyword evidence="6 10" id="KW-0051">Antiviral defense</keyword>
<keyword evidence="3 10" id="KW-0255">Endonuclease</keyword>
<evidence type="ECO:0000256" key="9">
    <source>
        <dbReference type="ARBA" id="ARBA00038592"/>
    </source>
</evidence>
<evidence type="ECO:0000256" key="5">
    <source>
        <dbReference type="ARBA" id="ARBA00022842"/>
    </source>
</evidence>
<evidence type="ECO:0000256" key="6">
    <source>
        <dbReference type="ARBA" id="ARBA00023118"/>
    </source>
</evidence>
<dbReference type="Proteomes" id="UP000284868">
    <property type="component" value="Unassembled WGS sequence"/>
</dbReference>
<dbReference type="InterPro" id="IPR002729">
    <property type="entry name" value="CRISPR-assoc_Cas1"/>
</dbReference>